<evidence type="ECO:0000256" key="1">
    <source>
        <dbReference type="ARBA" id="ARBA00023268"/>
    </source>
</evidence>
<accession>A0AAF0URB2</accession>
<keyword evidence="4" id="KW-1185">Reference proteome</keyword>
<sequence length="242" mass="27968">MCINYMQLNKGNIKNKYPIPCIDDLLYQLEGACVFYKIDFRHSYHSTKNAGNGCAKNFFANKSRKEHEEHLTIVLGLLREKRLYAKFSKYELWLDSLSFLGYMVSKDGVMVDPQKIEVVRSWSRPTNVSDNIPFVLLDECEENIVKLKTLLTTAPILTFPVEGKNFIVCCDASYSGLAALLMQERNVIANASRNLKVHEPNYPTHDFELTTVVFASKQWTHYLYVVKCEVYTDHHSLQYVFT</sequence>
<feature type="domain" description="Reverse transcriptase/retrotransposon-derived protein RNase H-like" evidence="2">
    <location>
        <begin position="138"/>
        <end position="227"/>
    </location>
</feature>
<evidence type="ECO:0000313" key="4">
    <source>
        <dbReference type="Proteomes" id="UP001234989"/>
    </source>
</evidence>
<dbReference type="Proteomes" id="UP001234989">
    <property type="component" value="Chromosome 10"/>
</dbReference>
<evidence type="ECO:0000259" key="2">
    <source>
        <dbReference type="Pfam" id="PF17919"/>
    </source>
</evidence>
<evidence type="ECO:0000313" key="3">
    <source>
        <dbReference type="EMBL" id="WMV50580.1"/>
    </source>
</evidence>
<gene>
    <name evidence="3" type="ORF">MTR67_043965</name>
</gene>
<dbReference type="InterPro" id="IPR041577">
    <property type="entry name" value="RT_RNaseH_2"/>
</dbReference>
<name>A0AAF0URB2_SOLVR</name>
<dbReference type="PANTHER" id="PTHR37984:SF5">
    <property type="entry name" value="PROTEIN NYNRIN-LIKE"/>
    <property type="match status" value="1"/>
</dbReference>
<dbReference type="Pfam" id="PF17919">
    <property type="entry name" value="RT_RNaseH_2"/>
    <property type="match status" value="1"/>
</dbReference>
<keyword evidence="1" id="KW-0511">Multifunctional enzyme</keyword>
<dbReference type="GO" id="GO:0003824">
    <property type="term" value="F:catalytic activity"/>
    <property type="evidence" value="ECO:0007669"/>
    <property type="project" value="UniProtKB-KW"/>
</dbReference>
<organism evidence="3 4">
    <name type="scientific">Solanum verrucosum</name>
    <dbReference type="NCBI Taxonomy" id="315347"/>
    <lineage>
        <taxon>Eukaryota</taxon>
        <taxon>Viridiplantae</taxon>
        <taxon>Streptophyta</taxon>
        <taxon>Embryophyta</taxon>
        <taxon>Tracheophyta</taxon>
        <taxon>Spermatophyta</taxon>
        <taxon>Magnoliopsida</taxon>
        <taxon>eudicotyledons</taxon>
        <taxon>Gunneridae</taxon>
        <taxon>Pentapetalae</taxon>
        <taxon>asterids</taxon>
        <taxon>lamiids</taxon>
        <taxon>Solanales</taxon>
        <taxon>Solanaceae</taxon>
        <taxon>Solanoideae</taxon>
        <taxon>Solaneae</taxon>
        <taxon>Solanum</taxon>
    </lineage>
</organism>
<reference evidence="3" key="1">
    <citation type="submission" date="2023-08" db="EMBL/GenBank/DDBJ databases">
        <title>A de novo genome assembly of Solanum verrucosum Schlechtendal, a Mexican diploid species geographically isolated from the other diploid A-genome species in potato relatives.</title>
        <authorList>
            <person name="Hosaka K."/>
        </authorList>
    </citation>
    <scope>NUCLEOTIDE SEQUENCE</scope>
    <source>
        <tissue evidence="3">Young leaves</tissue>
    </source>
</reference>
<dbReference type="InterPro" id="IPR043502">
    <property type="entry name" value="DNA/RNA_pol_sf"/>
</dbReference>
<dbReference type="EMBL" id="CP133621">
    <property type="protein sequence ID" value="WMV50580.1"/>
    <property type="molecule type" value="Genomic_DNA"/>
</dbReference>
<dbReference type="PANTHER" id="PTHR37984">
    <property type="entry name" value="PROTEIN CBG26694"/>
    <property type="match status" value="1"/>
</dbReference>
<dbReference type="Gene3D" id="3.30.70.270">
    <property type="match status" value="2"/>
</dbReference>
<dbReference type="InterPro" id="IPR050951">
    <property type="entry name" value="Retrovirus_Pol_polyprotein"/>
</dbReference>
<protein>
    <recommendedName>
        <fullName evidence="2">Reverse transcriptase/retrotransposon-derived protein RNase H-like domain-containing protein</fullName>
    </recommendedName>
</protein>
<dbReference type="SUPFAM" id="SSF56672">
    <property type="entry name" value="DNA/RNA polymerases"/>
    <property type="match status" value="1"/>
</dbReference>
<dbReference type="AlphaFoldDB" id="A0AAF0URB2"/>
<dbReference type="InterPro" id="IPR043128">
    <property type="entry name" value="Rev_trsase/Diguanyl_cyclase"/>
</dbReference>
<proteinExistence type="predicted"/>